<dbReference type="PROSITE" id="PS01039">
    <property type="entry name" value="SBP_BACTERIAL_3"/>
    <property type="match status" value="1"/>
</dbReference>
<dbReference type="Gene3D" id="3.40.190.10">
    <property type="entry name" value="Periplasmic binding protein-like II"/>
    <property type="match status" value="2"/>
</dbReference>
<accession>A0A132F139</accession>
<dbReference type="AlphaFoldDB" id="A0A132F139"/>
<dbReference type="InterPro" id="IPR001638">
    <property type="entry name" value="Solute-binding_3/MltF_N"/>
</dbReference>
<dbReference type="SMART" id="SM00062">
    <property type="entry name" value="PBPb"/>
    <property type="match status" value="1"/>
</dbReference>
<comment type="caution">
    <text evidence="7">The sequence shown here is derived from an EMBL/GenBank/DDBJ whole genome shotgun (WGS) entry which is preliminary data.</text>
</comment>
<feature type="chain" id="PRO_5007291294" description="Solute-binding protein family 3/N-terminal domain-containing protein" evidence="5">
    <location>
        <begin position="24"/>
        <end position="260"/>
    </location>
</feature>
<protein>
    <recommendedName>
        <fullName evidence="6">Solute-binding protein family 3/N-terminal domain-containing protein</fullName>
    </recommendedName>
</protein>
<organism evidence="7 8">
    <name type="scientific">Burkholderia pseudomultivorans</name>
    <dbReference type="NCBI Taxonomy" id="1207504"/>
    <lineage>
        <taxon>Bacteria</taxon>
        <taxon>Pseudomonadati</taxon>
        <taxon>Pseudomonadota</taxon>
        <taxon>Betaproteobacteria</taxon>
        <taxon>Burkholderiales</taxon>
        <taxon>Burkholderiaceae</taxon>
        <taxon>Burkholderia</taxon>
        <taxon>Burkholderia cepacia complex</taxon>
    </lineage>
</organism>
<name>A0A132F139_9BURK</name>
<dbReference type="GO" id="GO:0030313">
    <property type="term" value="C:cell envelope"/>
    <property type="evidence" value="ECO:0007669"/>
    <property type="project" value="UniProtKB-SubCell"/>
</dbReference>
<evidence type="ECO:0000256" key="1">
    <source>
        <dbReference type="ARBA" id="ARBA00004196"/>
    </source>
</evidence>
<feature type="domain" description="Solute-binding protein family 3/N-terminal" evidence="6">
    <location>
        <begin position="27"/>
        <end position="256"/>
    </location>
</feature>
<dbReference type="SUPFAM" id="SSF53850">
    <property type="entry name" value="Periplasmic binding protein-like II"/>
    <property type="match status" value="1"/>
</dbReference>
<evidence type="ECO:0000259" key="6">
    <source>
        <dbReference type="SMART" id="SM00062"/>
    </source>
</evidence>
<dbReference type="RefSeq" id="WP_038455834.1">
    <property type="nucleotide sequence ID" value="NZ_LPJX01000035.1"/>
</dbReference>
<gene>
    <name evidence="7" type="ORF">WT57_18440</name>
</gene>
<dbReference type="PANTHER" id="PTHR35936">
    <property type="entry name" value="MEMBRANE-BOUND LYTIC MUREIN TRANSGLYCOSYLASE F"/>
    <property type="match status" value="1"/>
</dbReference>
<proteinExistence type="inferred from homology"/>
<dbReference type="CDD" id="cd13703">
    <property type="entry name" value="PBP2_HisJ_LAO"/>
    <property type="match status" value="1"/>
</dbReference>
<reference evidence="7 8" key="1">
    <citation type="submission" date="2015-11" db="EMBL/GenBank/DDBJ databases">
        <title>Expanding the genomic diversity of Burkholderia species for the development of highly accurate diagnostics.</title>
        <authorList>
            <person name="Sahl J."/>
            <person name="Keim P."/>
            <person name="Wagner D."/>
        </authorList>
    </citation>
    <scope>NUCLEOTIDE SEQUENCE [LARGE SCALE GENOMIC DNA]</scope>
    <source>
        <strain evidence="7 8">MSMB574WGS</strain>
    </source>
</reference>
<dbReference type="Pfam" id="PF00497">
    <property type="entry name" value="SBP_bac_3"/>
    <property type="match status" value="1"/>
</dbReference>
<dbReference type="EMBL" id="LPJX01000035">
    <property type="protein sequence ID" value="KWF65511.1"/>
    <property type="molecule type" value="Genomic_DNA"/>
</dbReference>
<keyword evidence="3 5" id="KW-0732">Signal</keyword>
<dbReference type="InterPro" id="IPR018313">
    <property type="entry name" value="SBP_3_CS"/>
</dbReference>
<comment type="similarity">
    <text evidence="2 4">Belongs to the bacterial solute-binding protein 3 family.</text>
</comment>
<evidence type="ECO:0000256" key="5">
    <source>
        <dbReference type="SAM" id="SignalP"/>
    </source>
</evidence>
<evidence type="ECO:0000313" key="8">
    <source>
        <dbReference type="Proteomes" id="UP000061512"/>
    </source>
</evidence>
<dbReference type="Proteomes" id="UP000061512">
    <property type="component" value="Unassembled WGS sequence"/>
</dbReference>
<sequence>MNIKRLGMLLTLCALSTAASAQATSDIVRIGVDPNFPPFEFKSADGRLTGLDIDLGNAICQDIGVKCEWVEHDFDHIIPGLKAKKFDIILSAMRATEDRRKVIDFSDTLYHIPVAMIAATTSGLAPTGDSLRGKRLGVTKGTALEAYVKGKWGSKAEVMAYPTDAQLYDALASGKIDAAIQDKAQAEYFFLTKPAGQNFAFTGPDDFDDARLKNDDVAIGIRKDDAQLKDRINKAIADIRANGLYRTISRKYISFDVSGN</sequence>
<dbReference type="PANTHER" id="PTHR35936:SF13">
    <property type="entry name" value="HISTIDINE-BINDING PERIPLASMIC PROTEIN"/>
    <property type="match status" value="1"/>
</dbReference>
<evidence type="ECO:0000256" key="4">
    <source>
        <dbReference type="RuleBase" id="RU003744"/>
    </source>
</evidence>
<evidence type="ECO:0000256" key="3">
    <source>
        <dbReference type="ARBA" id="ARBA00022729"/>
    </source>
</evidence>
<evidence type="ECO:0000313" key="7">
    <source>
        <dbReference type="EMBL" id="KWF65511.1"/>
    </source>
</evidence>
<evidence type="ECO:0000256" key="2">
    <source>
        <dbReference type="ARBA" id="ARBA00010333"/>
    </source>
</evidence>
<comment type="subcellular location">
    <subcellularLocation>
        <location evidence="1">Cell envelope</location>
    </subcellularLocation>
</comment>
<feature type="signal peptide" evidence="5">
    <location>
        <begin position="1"/>
        <end position="23"/>
    </location>
</feature>